<evidence type="ECO:0000313" key="14">
    <source>
        <dbReference type="EMBL" id="AOZ46475.1"/>
    </source>
</evidence>
<name>A0A142KFV7_9ACTN</name>
<feature type="domain" description="Lumazine-binding" evidence="12">
    <location>
        <begin position="1"/>
        <end position="96"/>
    </location>
</feature>
<dbReference type="OrthoDB" id="9788537at2"/>
<reference evidence="14 16" key="1">
    <citation type="journal article" date="2016" name="Plant Dis.">
        <title>Improved production of propionic acid using genome shuffling.</title>
        <authorList>
            <person name="Luna-Flores C.H."/>
            <person name="Palfreyman R.W."/>
            <person name="Kromer J.O."/>
            <person name="Nielsen L.K."/>
            <person name="Marcellin E."/>
        </authorList>
    </citation>
    <scope>NUCLEOTIDE SEQUENCE [LARGE SCALE GENOMIC DNA]</scope>
    <source>
        <strain evidence="14 16">F3E8</strain>
    </source>
</reference>
<dbReference type="Gene3D" id="2.40.30.20">
    <property type="match status" value="2"/>
</dbReference>
<evidence type="ECO:0000256" key="2">
    <source>
        <dbReference type="ARBA" id="ARBA00002803"/>
    </source>
</evidence>
<dbReference type="Pfam" id="PF00677">
    <property type="entry name" value="Lum_binding"/>
    <property type="match status" value="2"/>
</dbReference>
<feature type="repeat" description="Lumazine-binding" evidence="11">
    <location>
        <begin position="1"/>
        <end position="96"/>
    </location>
</feature>
<gene>
    <name evidence="14" type="ORF">A8L58_06940</name>
    <name evidence="13" type="ORF">AXH35_05475</name>
</gene>
<dbReference type="PROSITE" id="PS51177">
    <property type="entry name" value="LUMAZINE_BIND"/>
    <property type="match status" value="2"/>
</dbReference>
<dbReference type="InterPro" id="IPR017938">
    <property type="entry name" value="Riboflavin_synthase-like_b-brl"/>
</dbReference>
<comment type="function">
    <text evidence="2">Catalyzes the dismutation of two molecules of 6,7-dimethyl-8-ribityllumazine, resulting in the formation of riboflavin and 5-amino-6-(D-ribitylamino)uracil.</text>
</comment>
<dbReference type="EMBL" id="CP015970">
    <property type="protein sequence ID" value="AOZ46475.1"/>
    <property type="molecule type" value="Genomic_DNA"/>
</dbReference>
<evidence type="ECO:0000256" key="3">
    <source>
        <dbReference type="ARBA" id="ARBA00004887"/>
    </source>
</evidence>
<feature type="repeat" description="Lumazine-binding" evidence="11">
    <location>
        <begin position="97"/>
        <end position="193"/>
    </location>
</feature>
<keyword evidence="9" id="KW-0677">Repeat</keyword>
<evidence type="ECO:0000256" key="10">
    <source>
        <dbReference type="NCBIfam" id="TIGR00187"/>
    </source>
</evidence>
<dbReference type="PIRSF" id="PIRSF000498">
    <property type="entry name" value="Riboflavin_syn_A"/>
    <property type="match status" value="1"/>
</dbReference>
<evidence type="ECO:0000256" key="11">
    <source>
        <dbReference type="PROSITE-ProRule" id="PRU00524"/>
    </source>
</evidence>
<dbReference type="GO" id="GO:0009231">
    <property type="term" value="P:riboflavin biosynthetic process"/>
    <property type="evidence" value="ECO:0007669"/>
    <property type="project" value="UniProtKB-KW"/>
</dbReference>
<organism evidence="13 15">
    <name type="scientific">Acidipropionibacterium acidipropionici</name>
    <dbReference type="NCBI Taxonomy" id="1748"/>
    <lineage>
        <taxon>Bacteria</taxon>
        <taxon>Bacillati</taxon>
        <taxon>Actinomycetota</taxon>
        <taxon>Actinomycetes</taxon>
        <taxon>Propionibacteriales</taxon>
        <taxon>Propionibacteriaceae</taxon>
        <taxon>Acidipropionibacterium</taxon>
    </lineage>
</organism>
<proteinExistence type="predicted"/>
<dbReference type="InterPro" id="IPR026017">
    <property type="entry name" value="Lumazine-bd_dom"/>
</dbReference>
<dbReference type="SUPFAM" id="SSF63380">
    <property type="entry name" value="Riboflavin synthase domain-like"/>
    <property type="match status" value="2"/>
</dbReference>
<evidence type="ECO:0000256" key="7">
    <source>
        <dbReference type="ARBA" id="ARBA00022619"/>
    </source>
</evidence>
<keyword evidence="16" id="KW-1185">Reference proteome</keyword>
<protein>
    <recommendedName>
        <fullName evidence="6 10">Riboflavin synthase</fullName>
        <ecNumber evidence="5 10">2.5.1.9</ecNumber>
    </recommendedName>
</protein>
<evidence type="ECO:0000256" key="4">
    <source>
        <dbReference type="ARBA" id="ARBA00011233"/>
    </source>
</evidence>
<comment type="subunit">
    <text evidence="4">Homotrimer.</text>
</comment>
<dbReference type="EMBL" id="CP014352">
    <property type="protein sequence ID" value="AMS04995.1"/>
    <property type="molecule type" value="Genomic_DNA"/>
</dbReference>
<evidence type="ECO:0000259" key="12">
    <source>
        <dbReference type="PROSITE" id="PS51177"/>
    </source>
</evidence>
<evidence type="ECO:0000313" key="16">
    <source>
        <dbReference type="Proteomes" id="UP000178666"/>
    </source>
</evidence>
<evidence type="ECO:0000256" key="1">
    <source>
        <dbReference type="ARBA" id="ARBA00000968"/>
    </source>
</evidence>
<keyword evidence="7" id="KW-0686">Riboflavin biosynthesis</keyword>
<dbReference type="Proteomes" id="UP000178666">
    <property type="component" value="Chromosome"/>
</dbReference>
<dbReference type="GO" id="GO:0004746">
    <property type="term" value="F:riboflavin synthase activity"/>
    <property type="evidence" value="ECO:0007669"/>
    <property type="project" value="UniProtKB-UniRule"/>
</dbReference>
<evidence type="ECO:0000256" key="6">
    <source>
        <dbReference type="ARBA" id="ARBA00013950"/>
    </source>
</evidence>
<evidence type="ECO:0000313" key="15">
    <source>
        <dbReference type="Proteomes" id="UP000075221"/>
    </source>
</evidence>
<dbReference type="InterPro" id="IPR001783">
    <property type="entry name" value="Lumazine-bd"/>
</dbReference>
<comment type="catalytic activity">
    <reaction evidence="1">
        <text>2 6,7-dimethyl-8-(1-D-ribityl)lumazine + H(+) = 5-amino-6-(D-ribitylamino)uracil + riboflavin</text>
        <dbReference type="Rhea" id="RHEA:20772"/>
        <dbReference type="ChEBI" id="CHEBI:15378"/>
        <dbReference type="ChEBI" id="CHEBI:15934"/>
        <dbReference type="ChEBI" id="CHEBI:57986"/>
        <dbReference type="ChEBI" id="CHEBI:58201"/>
        <dbReference type="EC" id="2.5.1.9"/>
    </reaction>
</comment>
<keyword evidence="8" id="KW-0808">Transferase</keyword>
<evidence type="ECO:0000256" key="8">
    <source>
        <dbReference type="ARBA" id="ARBA00022679"/>
    </source>
</evidence>
<dbReference type="CDD" id="cd00402">
    <property type="entry name" value="Riboflavin_synthase_like"/>
    <property type="match status" value="1"/>
</dbReference>
<dbReference type="OMA" id="HFVTGHV"/>
<dbReference type="FunFam" id="2.40.30.20:FF:000004">
    <property type="entry name" value="Riboflavin synthase, alpha subunit"/>
    <property type="match status" value="1"/>
</dbReference>
<dbReference type="NCBIfam" id="TIGR00187">
    <property type="entry name" value="ribE"/>
    <property type="match status" value="1"/>
</dbReference>
<dbReference type="NCBIfam" id="NF006767">
    <property type="entry name" value="PRK09289.1"/>
    <property type="match status" value="1"/>
</dbReference>
<dbReference type="GeneID" id="88085278"/>
<reference evidence="13 15" key="2">
    <citation type="submission" date="2016-02" db="EMBL/GenBank/DDBJ databases">
        <title>Complete Genome Sequence of Propionibacterium acidipropionici ATCC 55737.</title>
        <authorList>
            <person name="Luna Flores C.H."/>
            <person name="Nielsen L.K."/>
            <person name="Marcellin E."/>
        </authorList>
    </citation>
    <scope>NUCLEOTIDE SEQUENCE [LARGE SCALE GENOMIC DNA]</scope>
    <source>
        <strain evidence="13 15">ATCC 55737</strain>
    </source>
</reference>
<sequence length="214" mass="22122">MFTGLVEEMGEVVSLESGAESAVMAIRGPVVTSDATLGSSIAVDGVCLTVTGIDGDVFTVDVMAETLARSGLGRLAPGAEVNLERPVPVGGRLGGHIVQGHVDATTRLISRTPGDRWETLRFSTPQELARHIVEKGSIAVDGTSLTVAATGPGWFEIGLIPTTLATTVLGRLGVGEEANLEADVLAKYVASLLGAASDDDPAHDSHHDDQGETR</sequence>
<evidence type="ECO:0000313" key="13">
    <source>
        <dbReference type="EMBL" id="AMS04995.1"/>
    </source>
</evidence>
<dbReference type="PANTHER" id="PTHR21098">
    <property type="entry name" value="RIBOFLAVIN SYNTHASE ALPHA CHAIN"/>
    <property type="match status" value="1"/>
</dbReference>
<accession>A0A142KFV7</accession>
<dbReference type="FunFam" id="2.40.30.20:FF:000003">
    <property type="entry name" value="Riboflavin synthase, alpha subunit"/>
    <property type="match status" value="1"/>
</dbReference>
<dbReference type="Proteomes" id="UP000075221">
    <property type="component" value="Chromosome"/>
</dbReference>
<dbReference type="InterPro" id="IPR023366">
    <property type="entry name" value="ATP_synth_asu-like_sf"/>
</dbReference>
<dbReference type="PANTHER" id="PTHR21098:SF12">
    <property type="entry name" value="RIBOFLAVIN SYNTHASE"/>
    <property type="match status" value="1"/>
</dbReference>
<evidence type="ECO:0000256" key="5">
    <source>
        <dbReference type="ARBA" id="ARBA00012827"/>
    </source>
</evidence>
<feature type="domain" description="Lumazine-binding" evidence="12">
    <location>
        <begin position="97"/>
        <end position="193"/>
    </location>
</feature>
<dbReference type="RefSeq" id="WP_015071139.1">
    <property type="nucleotide sequence ID" value="NZ_CP013126.1"/>
</dbReference>
<dbReference type="AlphaFoldDB" id="A0A142KFV7"/>
<evidence type="ECO:0000256" key="9">
    <source>
        <dbReference type="ARBA" id="ARBA00022737"/>
    </source>
</evidence>
<dbReference type="KEGG" id="aaci:ASQ49_09685"/>
<dbReference type="EC" id="2.5.1.9" evidence="5 10"/>
<comment type="pathway">
    <text evidence="3">Cofactor biosynthesis; riboflavin biosynthesis; riboflavin from 2-hydroxy-3-oxobutyl phosphate and 5-amino-6-(D-ribitylamino)uracil: step 2/2.</text>
</comment>